<protein>
    <submittedName>
        <fullName evidence="2">Uncharacterized protein</fullName>
    </submittedName>
</protein>
<evidence type="ECO:0000313" key="2">
    <source>
        <dbReference type="EMBL" id="AKN37664.1"/>
    </source>
</evidence>
<dbReference type="AlphaFoldDB" id="A0A0H3ZV01"/>
<name>A0A0H3ZV01_VIBSP</name>
<proteinExistence type="predicted"/>
<sequence length="288" mass="32998">MDATTQELKRLNTLENLLQHSPDDLLAAFLQSYNHQNADWDDMVAENERLQQQLDGYKRQAHAQVGEIEELKKENEFCRNMALKAEGIANKSIGTQKELDRTKVMNKSLMDEIKELKKLNPKKLKEQNKRQQAKAIEKDKRITQLETYLKETGKEIKELKGTLNQSIGKIAQLKKQLAHDTGSGLYHNGEHHLIIWPQKTKMQDENGNVFEGRSLLYLHQSGRGGLMTYNPDTEQVNLCASPRGGLRPSDDLKDFAQNWLTKVNMVQEGIVKEEDMIPVNYNPEFDAA</sequence>
<accession>A0A0H3ZV01</accession>
<reference evidence="2" key="1">
    <citation type="journal article" date="2015" name="MBio">
        <title>Eco-Evolutionary Dynamics of Episomes among Ecologically Cohesive Bacterial Populations.</title>
        <authorList>
            <person name="Xue H."/>
            <person name="Cordero O.X."/>
            <person name="Camas F.M."/>
            <person name="Trimble W."/>
            <person name="Meyer F."/>
            <person name="Guglielmini J."/>
            <person name="Rocha E.P."/>
            <person name="Polz M.F."/>
        </authorList>
    </citation>
    <scope>NUCLEOTIDE SEQUENCE</scope>
    <source>
        <strain evidence="2">5S_214</strain>
    </source>
</reference>
<feature type="coiled-coil region" evidence="1">
    <location>
        <begin position="40"/>
        <end position="74"/>
    </location>
</feature>
<keyword evidence="1" id="KW-0175">Coiled coil</keyword>
<dbReference type="EMBL" id="KP795544">
    <property type="protein sequence ID" value="AKN37664.1"/>
    <property type="molecule type" value="Genomic_DNA"/>
</dbReference>
<evidence type="ECO:0000256" key="1">
    <source>
        <dbReference type="SAM" id="Coils"/>
    </source>
</evidence>
<organism evidence="2">
    <name type="scientific">Vibrio splendidus</name>
    <dbReference type="NCBI Taxonomy" id="29497"/>
    <lineage>
        <taxon>Bacteria</taxon>
        <taxon>Pseudomonadati</taxon>
        <taxon>Pseudomonadota</taxon>
        <taxon>Gammaproteobacteria</taxon>
        <taxon>Vibrionales</taxon>
        <taxon>Vibrionaceae</taxon>
        <taxon>Vibrio</taxon>
    </lineage>
</organism>